<dbReference type="Proteomes" id="UP000236751">
    <property type="component" value="Unassembled WGS sequence"/>
</dbReference>
<reference evidence="1 2" key="1">
    <citation type="submission" date="2016-10" db="EMBL/GenBank/DDBJ databases">
        <authorList>
            <person name="de Groot N.N."/>
        </authorList>
    </citation>
    <scope>NUCLEOTIDE SEQUENCE [LARGE SCALE GENOMIC DNA]</scope>
    <source>
        <strain evidence="1 2">Nl13</strain>
    </source>
</reference>
<protein>
    <submittedName>
        <fullName evidence="1">Uncharacterized protein</fullName>
    </submittedName>
</protein>
<proteinExistence type="predicted"/>
<dbReference type="RefSeq" id="WP_256326824.1">
    <property type="nucleotide sequence ID" value="NZ_FNVK01000015.1"/>
</dbReference>
<dbReference type="EMBL" id="FNVK01000015">
    <property type="protein sequence ID" value="SEF91568.1"/>
    <property type="molecule type" value="Genomic_DNA"/>
</dbReference>
<accession>A0A1H5VX38</accession>
<dbReference type="AlphaFoldDB" id="A0A1H5VX38"/>
<evidence type="ECO:0000313" key="1">
    <source>
        <dbReference type="EMBL" id="SEF91568.1"/>
    </source>
</evidence>
<organism evidence="1 2">
    <name type="scientific">Nitrosospira multiformis (strain ATCC 25196 / NCIMB 11849 / C 71)</name>
    <dbReference type="NCBI Taxonomy" id="323848"/>
    <lineage>
        <taxon>Bacteria</taxon>
        <taxon>Pseudomonadati</taxon>
        <taxon>Pseudomonadota</taxon>
        <taxon>Betaproteobacteria</taxon>
        <taxon>Nitrosomonadales</taxon>
        <taxon>Nitrosomonadaceae</taxon>
        <taxon>Nitrosospira</taxon>
    </lineage>
</organism>
<sequence>MGNGVGRWMNWMAAWTEHCPAPLDLSDSEILDWLSEYCDQAVYNHPTSQSCGGFTLYCDEIRSSASTLREAVCLAAAKWREAND</sequence>
<gene>
    <name evidence="1" type="ORF">SAMN05216403_1158</name>
</gene>
<evidence type="ECO:0000313" key="2">
    <source>
        <dbReference type="Proteomes" id="UP000236751"/>
    </source>
</evidence>
<name>A0A1H5VX38_NITMU</name>